<dbReference type="InterPro" id="IPR032869">
    <property type="entry name" value="WHH_dom_containing"/>
</dbReference>
<proteinExistence type="predicted"/>
<name>A0A378TWK4_MORLA</name>
<dbReference type="EMBL" id="UGQU01000004">
    <property type="protein sequence ID" value="STZ64302.1"/>
    <property type="molecule type" value="Genomic_DNA"/>
</dbReference>
<reference evidence="1 2" key="1">
    <citation type="submission" date="2018-06" db="EMBL/GenBank/DDBJ databases">
        <authorList>
            <consortium name="Pathogen Informatics"/>
            <person name="Doyle S."/>
        </authorList>
    </citation>
    <scope>NUCLEOTIDE SEQUENCE [LARGE SCALE GENOMIC DNA]</scope>
    <source>
        <strain evidence="1 2">NCTC10359</strain>
    </source>
</reference>
<protein>
    <recommendedName>
        <fullName evidence="3">HNH endonuclease</fullName>
    </recommendedName>
</protein>
<dbReference type="AlphaFoldDB" id="A0A378TWK4"/>
<evidence type="ECO:0000313" key="1">
    <source>
        <dbReference type="EMBL" id="STZ64302.1"/>
    </source>
</evidence>
<accession>A0A378TWK4</accession>
<gene>
    <name evidence="1" type="ORF">NCTC10359_02754</name>
</gene>
<organism evidence="1 2">
    <name type="scientific">Moraxella lacunata</name>
    <dbReference type="NCBI Taxonomy" id="477"/>
    <lineage>
        <taxon>Bacteria</taxon>
        <taxon>Pseudomonadati</taxon>
        <taxon>Pseudomonadota</taxon>
        <taxon>Gammaproteobacteria</taxon>
        <taxon>Moraxellales</taxon>
        <taxon>Moraxellaceae</taxon>
        <taxon>Moraxella</taxon>
    </lineage>
</organism>
<evidence type="ECO:0000313" key="2">
    <source>
        <dbReference type="Proteomes" id="UP000254437"/>
    </source>
</evidence>
<evidence type="ECO:0008006" key="3">
    <source>
        <dbReference type="Google" id="ProtNLM"/>
    </source>
</evidence>
<dbReference type="Proteomes" id="UP000254437">
    <property type="component" value="Unassembled WGS sequence"/>
</dbReference>
<dbReference type="Pfam" id="PF14414">
    <property type="entry name" value="WHH"/>
    <property type="match status" value="1"/>
</dbReference>
<sequence>MTSKKRRAEKMRNATLQLRKLINSGAIDKKLFTQKQLNDINTDVGGKAKTKIHGYAWHHNAQSSPNNMQLIPDEIHNKAVRHTGEGSLSEGR</sequence>